<name>A0AAD0SJR9_9GAMM</name>
<sequence>MNALPRLTDDAIIELAREGGIAWIPQLSGPRWVVLAKLPEEERQRICAVLRSVLPSAESDDLTDPPGRGDQFYYRIHILRSESDRSDASLQEWRIPERNAPELDALWRNAQPAP</sequence>
<dbReference type="Pfam" id="PF20242">
    <property type="entry name" value="Emfourin"/>
    <property type="match status" value="1"/>
</dbReference>
<organism evidence="1 2">
    <name type="scientific">Lonsdalea britannica</name>
    <dbReference type="NCBI Taxonomy" id="1082704"/>
    <lineage>
        <taxon>Bacteria</taxon>
        <taxon>Pseudomonadati</taxon>
        <taxon>Pseudomonadota</taxon>
        <taxon>Gammaproteobacteria</taxon>
        <taxon>Enterobacterales</taxon>
        <taxon>Pectobacteriaceae</taxon>
        <taxon>Lonsdalea</taxon>
    </lineage>
</organism>
<protein>
    <submittedName>
        <fullName evidence="1">Uncharacterized protein</fullName>
    </submittedName>
</protein>
<evidence type="ECO:0000313" key="1">
    <source>
        <dbReference type="EMBL" id="AXW88630.1"/>
    </source>
</evidence>
<dbReference type="InterPro" id="IPR049457">
    <property type="entry name" value="Emfourin"/>
</dbReference>
<evidence type="ECO:0000313" key="2">
    <source>
        <dbReference type="Proteomes" id="UP000263881"/>
    </source>
</evidence>
<gene>
    <name evidence="1" type="ORF">CKQ53_17690</name>
</gene>
<dbReference type="Proteomes" id="UP000263881">
    <property type="component" value="Chromosome"/>
</dbReference>
<dbReference type="KEGG" id="lbq:CKQ53_17690"/>
<dbReference type="EMBL" id="CP023009">
    <property type="protein sequence ID" value="AXW88630.1"/>
    <property type="molecule type" value="Genomic_DNA"/>
</dbReference>
<proteinExistence type="predicted"/>
<dbReference type="AlphaFoldDB" id="A0AAD0SJR9"/>
<accession>A0AAD0SJR9</accession>
<keyword evidence="2" id="KW-1185">Reference proteome</keyword>
<reference evidence="1 2" key="1">
    <citation type="submission" date="2017-08" db="EMBL/GenBank/DDBJ databases">
        <title>Comparative genomics of bacteria isolated from necrotic lesions of AOD affected trees.</title>
        <authorList>
            <person name="Doonan J."/>
            <person name="Denman S."/>
            <person name="McDonald J.E."/>
        </authorList>
    </citation>
    <scope>NUCLEOTIDE SEQUENCE [LARGE SCALE GENOMIC DNA]</scope>
    <source>
        <strain evidence="1 2">477</strain>
    </source>
</reference>